<dbReference type="InterPro" id="IPR027417">
    <property type="entry name" value="P-loop_NTPase"/>
</dbReference>
<evidence type="ECO:0000313" key="13">
    <source>
        <dbReference type="EMBL" id="GAB94302.1"/>
    </source>
</evidence>
<comment type="similarity">
    <text evidence="6">Belongs to the helicase family. DinG subfamily.</text>
</comment>
<keyword evidence="5" id="KW-0067">ATP-binding</keyword>
<dbReference type="SUPFAM" id="SSF52540">
    <property type="entry name" value="P-loop containing nucleoside triphosphate hydrolases"/>
    <property type="match status" value="1"/>
</dbReference>
<gene>
    <name evidence="13" type="ORF">KILIM_004_00940</name>
</gene>
<dbReference type="GO" id="GO:0043139">
    <property type="term" value="F:5'-3' DNA helicase activity"/>
    <property type="evidence" value="ECO:0007669"/>
    <property type="project" value="UniProtKB-EC"/>
</dbReference>
<dbReference type="InterPro" id="IPR045028">
    <property type="entry name" value="DinG/Rad3-like"/>
</dbReference>
<dbReference type="GO" id="GO:0016818">
    <property type="term" value="F:hydrolase activity, acting on acid anhydrides, in phosphorus-containing anhydrides"/>
    <property type="evidence" value="ECO:0007669"/>
    <property type="project" value="InterPro"/>
</dbReference>
<reference evidence="13 14" key="1">
    <citation type="submission" date="2012-08" db="EMBL/GenBank/DDBJ databases">
        <title>Whole genome shotgun sequence of Kineosphaera limosa NBRC 100340.</title>
        <authorList>
            <person name="Yoshida I."/>
            <person name="Isaki S."/>
            <person name="Hosoyama A."/>
            <person name="Tsuchikane K."/>
            <person name="Katsumata H."/>
            <person name="Ando Y."/>
            <person name="Ohji S."/>
            <person name="Hamada M."/>
            <person name="Tamura T."/>
            <person name="Yamazoe A."/>
            <person name="Yamazaki S."/>
            <person name="Fujita N."/>
        </authorList>
    </citation>
    <scope>NUCLEOTIDE SEQUENCE [LARGE SCALE GENOMIC DNA]</scope>
    <source>
        <strain evidence="13 14">NBRC 100340</strain>
    </source>
</reference>
<dbReference type="PANTHER" id="PTHR11472:SF34">
    <property type="entry name" value="REGULATOR OF TELOMERE ELONGATION HELICASE 1"/>
    <property type="match status" value="1"/>
</dbReference>
<dbReference type="Pfam" id="PF00270">
    <property type="entry name" value="DEAD"/>
    <property type="match status" value="1"/>
</dbReference>
<dbReference type="FunFam" id="3.40.50.300:FF:000437">
    <property type="entry name" value="ATP-dependent DNA helicase DinG"/>
    <property type="match status" value="1"/>
</dbReference>
<dbReference type="AlphaFoldDB" id="K6WQE6"/>
<dbReference type="GO" id="GO:0006139">
    <property type="term" value="P:nucleobase-containing compound metabolic process"/>
    <property type="evidence" value="ECO:0007669"/>
    <property type="project" value="InterPro"/>
</dbReference>
<dbReference type="STRING" id="1184609.KILIM_004_00940"/>
<evidence type="ECO:0000256" key="9">
    <source>
        <dbReference type="ARBA" id="ARBA00073590"/>
    </source>
</evidence>
<evidence type="ECO:0000256" key="11">
    <source>
        <dbReference type="SAM" id="MobiDB-lite"/>
    </source>
</evidence>
<feature type="domain" description="Helicase ATP-binding" evidence="12">
    <location>
        <begin position="21"/>
        <end position="301"/>
    </location>
</feature>
<dbReference type="InterPro" id="IPR014013">
    <property type="entry name" value="Helic_SF1/SF2_ATP-bd_DinG/Rad3"/>
</dbReference>
<sequence>MPVPADRRRSGDHAALDALLERAVAGIGGTPREGQVRMAHAVADAVDSGEHLLVQAGTGTGKSLAYLVPAIAHAQATGQPVIVATATLALQAQIVDRDLPRLADALAPRLPRRPTYALVKGRRNYVCQHKLAGGYPADDDDALLSFGAAQASSSRLGAEVARLREWAGETDSGDRDELVPGVSERAWRQVSVSAHECLGGKCPMVAECFVERARADAADVDVIVTNHSFMAIDAFEDRAMLPEHDLLIIDEAHELVDRVTSTITDELSAGTITAAAKRCGKLADTADLSGAADHLEAALATVPEGRLEQLPEQVALGLASALEAARAVQSQIKGDKAAAGEADGAKALAKAAVDEVFEVTERLLDGRDLDVTWLSRDQRRGTSALRVAPMSVAMLVRDKIFGERTVVLTSATLELGGTFDAVAGTIGLRGESAPAWTGLDVGSPFDYARQAIAYVAAKLPPPGRDGTAPESLDELEALVRAAGGRTLGLFSSMRAAQAATEAMRDRLGDDWPVLCQGEDQIATLVREFARDARTCLFGTLTLWQGVDVPGSACQLVVIDRIPFPRPDDPLASARSRAIASMGGNGFMAVSATHAALRLAQGAGRLVRRADDRGVVAFLDPRMITARYAGFLQASLPPFWPTTDRKLVLGALTRLDESAAPPLPVADPRPRGRTVAPPAAAPTGEHPEPPTSESSGAGESPGVIATGAPAPVSSRTAVVDGHAWDEEADEALREAGESGVDAETVAEHLDLPVEVVQARGRQLGLEFTAEVS</sequence>
<dbReference type="eggNOG" id="COG1199">
    <property type="taxonomic scope" value="Bacteria"/>
</dbReference>
<dbReference type="InterPro" id="IPR011545">
    <property type="entry name" value="DEAD/DEAH_box_helicase_dom"/>
</dbReference>
<evidence type="ECO:0000256" key="10">
    <source>
        <dbReference type="ARBA" id="ARBA00079061"/>
    </source>
</evidence>
<evidence type="ECO:0000256" key="3">
    <source>
        <dbReference type="ARBA" id="ARBA00022801"/>
    </source>
</evidence>
<evidence type="ECO:0000259" key="12">
    <source>
        <dbReference type="PROSITE" id="PS51193"/>
    </source>
</evidence>
<comment type="cofactor">
    <cofactor evidence="1">
        <name>[4Fe-4S] cluster</name>
        <dbReference type="ChEBI" id="CHEBI:49883"/>
    </cofactor>
</comment>
<dbReference type="SMART" id="SM00487">
    <property type="entry name" value="DEXDc"/>
    <property type="match status" value="1"/>
</dbReference>
<keyword evidence="14" id="KW-1185">Reference proteome</keyword>
<dbReference type="GO" id="GO:0003676">
    <property type="term" value="F:nucleic acid binding"/>
    <property type="evidence" value="ECO:0007669"/>
    <property type="project" value="InterPro"/>
</dbReference>
<keyword evidence="3" id="KW-0378">Hydrolase</keyword>
<evidence type="ECO:0000256" key="4">
    <source>
        <dbReference type="ARBA" id="ARBA00022806"/>
    </source>
</evidence>
<name>K6WQE6_9MICO</name>
<evidence type="ECO:0000256" key="5">
    <source>
        <dbReference type="ARBA" id="ARBA00022840"/>
    </source>
</evidence>
<dbReference type="PANTHER" id="PTHR11472">
    <property type="entry name" value="DNA REPAIR DEAD HELICASE RAD3/XP-D SUBFAMILY MEMBER"/>
    <property type="match status" value="1"/>
</dbReference>
<dbReference type="Gene3D" id="3.40.50.300">
    <property type="entry name" value="P-loop containing nucleotide triphosphate hydrolases"/>
    <property type="match status" value="2"/>
</dbReference>
<dbReference type="EMBL" id="BAHD01000004">
    <property type="protein sequence ID" value="GAB94302.1"/>
    <property type="molecule type" value="Genomic_DNA"/>
</dbReference>
<dbReference type="InterPro" id="IPR006555">
    <property type="entry name" value="ATP-dep_Helicase_C"/>
</dbReference>
<evidence type="ECO:0000256" key="8">
    <source>
        <dbReference type="ARBA" id="ARBA00048954"/>
    </source>
</evidence>
<dbReference type="InterPro" id="IPR014001">
    <property type="entry name" value="Helicase_ATP-bd"/>
</dbReference>
<dbReference type="PROSITE" id="PS51193">
    <property type="entry name" value="HELICASE_ATP_BIND_2"/>
    <property type="match status" value="1"/>
</dbReference>
<evidence type="ECO:0000256" key="7">
    <source>
        <dbReference type="ARBA" id="ARBA00044969"/>
    </source>
</evidence>
<feature type="compositionally biased region" description="Basic and acidic residues" evidence="11">
    <location>
        <begin position="721"/>
        <end position="735"/>
    </location>
</feature>
<evidence type="ECO:0000256" key="2">
    <source>
        <dbReference type="ARBA" id="ARBA00022741"/>
    </source>
</evidence>
<dbReference type="SMART" id="SM00491">
    <property type="entry name" value="HELICc2"/>
    <property type="match status" value="1"/>
</dbReference>
<keyword evidence="2" id="KW-0547">Nucleotide-binding</keyword>
<organism evidence="13 14">
    <name type="scientific">Kineosphaera limosa NBRC 100340</name>
    <dbReference type="NCBI Taxonomy" id="1184609"/>
    <lineage>
        <taxon>Bacteria</taxon>
        <taxon>Bacillati</taxon>
        <taxon>Actinomycetota</taxon>
        <taxon>Actinomycetes</taxon>
        <taxon>Micrococcales</taxon>
        <taxon>Dermatophilaceae</taxon>
        <taxon>Kineosphaera</taxon>
    </lineage>
</organism>
<keyword evidence="4 13" id="KW-0347">Helicase</keyword>
<evidence type="ECO:0000256" key="1">
    <source>
        <dbReference type="ARBA" id="ARBA00001966"/>
    </source>
</evidence>
<evidence type="ECO:0000256" key="6">
    <source>
        <dbReference type="ARBA" id="ARBA00038058"/>
    </source>
</evidence>
<comment type="caution">
    <text evidence="13">The sequence shown here is derived from an EMBL/GenBank/DDBJ whole genome shotgun (WGS) entry which is preliminary data.</text>
</comment>
<proteinExistence type="inferred from homology"/>
<accession>K6WQE6</accession>
<feature type="region of interest" description="Disordered" evidence="11">
    <location>
        <begin position="658"/>
        <end position="744"/>
    </location>
</feature>
<evidence type="ECO:0000313" key="14">
    <source>
        <dbReference type="Proteomes" id="UP000008366"/>
    </source>
</evidence>
<dbReference type="GO" id="GO:0005524">
    <property type="term" value="F:ATP binding"/>
    <property type="evidence" value="ECO:0007669"/>
    <property type="project" value="UniProtKB-KW"/>
</dbReference>
<dbReference type="Pfam" id="PF13307">
    <property type="entry name" value="Helicase_C_2"/>
    <property type="match status" value="1"/>
</dbReference>
<dbReference type="EC" id="5.6.2.3" evidence="7"/>
<protein>
    <recommendedName>
        <fullName evidence="9">ATP-dependent helicase DinG</fullName>
        <ecNumber evidence="7">5.6.2.3</ecNumber>
    </recommendedName>
    <alternativeName>
        <fullName evidence="10">DNA 5'-3' helicase DinG</fullName>
    </alternativeName>
</protein>
<dbReference type="RefSeq" id="WP_006590835.1">
    <property type="nucleotide sequence ID" value="NZ_BAHD01000004.1"/>
</dbReference>
<comment type="catalytic activity">
    <reaction evidence="8">
        <text>ATP + H2O = ADP + phosphate + H(+)</text>
        <dbReference type="Rhea" id="RHEA:13065"/>
        <dbReference type="ChEBI" id="CHEBI:15377"/>
        <dbReference type="ChEBI" id="CHEBI:15378"/>
        <dbReference type="ChEBI" id="CHEBI:30616"/>
        <dbReference type="ChEBI" id="CHEBI:43474"/>
        <dbReference type="ChEBI" id="CHEBI:456216"/>
        <dbReference type="EC" id="5.6.2.3"/>
    </reaction>
</comment>
<dbReference type="Proteomes" id="UP000008366">
    <property type="component" value="Unassembled WGS sequence"/>
</dbReference>